<reference evidence="1 2" key="1">
    <citation type="submission" date="2019-08" db="EMBL/GenBank/DDBJ databases">
        <title>Whole genome of Aphis craccivora.</title>
        <authorList>
            <person name="Voronova N.V."/>
            <person name="Shulinski R.S."/>
            <person name="Bandarenka Y.V."/>
            <person name="Zhorov D.G."/>
            <person name="Warner D."/>
        </authorList>
    </citation>
    <scope>NUCLEOTIDE SEQUENCE [LARGE SCALE GENOMIC DNA]</scope>
    <source>
        <strain evidence="1">180601</strain>
        <tissue evidence="1">Whole Body</tissue>
    </source>
</reference>
<proteinExistence type="predicted"/>
<dbReference type="EMBL" id="VUJU01005524">
    <property type="protein sequence ID" value="KAF0750974.1"/>
    <property type="molecule type" value="Genomic_DNA"/>
</dbReference>
<accession>A0A6G0Y8K9</accession>
<dbReference type="AlphaFoldDB" id="A0A6G0Y8K9"/>
<organism evidence="1 2">
    <name type="scientific">Aphis craccivora</name>
    <name type="common">Cowpea aphid</name>
    <dbReference type="NCBI Taxonomy" id="307492"/>
    <lineage>
        <taxon>Eukaryota</taxon>
        <taxon>Metazoa</taxon>
        <taxon>Ecdysozoa</taxon>
        <taxon>Arthropoda</taxon>
        <taxon>Hexapoda</taxon>
        <taxon>Insecta</taxon>
        <taxon>Pterygota</taxon>
        <taxon>Neoptera</taxon>
        <taxon>Paraneoptera</taxon>
        <taxon>Hemiptera</taxon>
        <taxon>Sternorrhyncha</taxon>
        <taxon>Aphidomorpha</taxon>
        <taxon>Aphidoidea</taxon>
        <taxon>Aphididae</taxon>
        <taxon>Aphidini</taxon>
        <taxon>Aphis</taxon>
        <taxon>Aphis</taxon>
    </lineage>
</organism>
<gene>
    <name evidence="1" type="ORF">FWK35_00038889</name>
</gene>
<name>A0A6G0Y8K9_APHCR</name>
<keyword evidence="2" id="KW-1185">Reference proteome</keyword>
<protein>
    <submittedName>
        <fullName evidence="1">Uncharacterized protein</fullName>
    </submittedName>
</protein>
<sequence length="55" mass="6783">GGFRCKIEYPWCIIKVKSKHLQQFSKKSRKTKKKTENRNFYAKPVFDRINFFLWL</sequence>
<feature type="non-terminal residue" evidence="1">
    <location>
        <position position="1"/>
    </location>
</feature>
<evidence type="ECO:0000313" key="2">
    <source>
        <dbReference type="Proteomes" id="UP000478052"/>
    </source>
</evidence>
<comment type="caution">
    <text evidence="1">The sequence shown here is derived from an EMBL/GenBank/DDBJ whole genome shotgun (WGS) entry which is preliminary data.</text>
</comment>
<dbReference type="Proteomes" id="UP000478052">
    <property type="component" value="Unassembled WGS sequence"/>
</dbReference>
<evidence type="ECO:0000313" key="1">
    <source>
        <dbReference type="EMBL" id="KAF0750974.1"/>
    </source>
</evidence>